<dbReference type="AlphaFoldDB" id="A0A927R7F0"/>
<feature type="domain" description="YCII-related" evidence="2">
    <location>
        <begin position="137"/>
        <end position="218"/>
    </location>
</feature>
<comment type="caution">
    <text evidence="3">The sequence shown here is derived from an EMBL/GenBank/DDBJ whole genome shotgun (WGS) entry which is preliminary data.</text>
</comment>
<feature type="domain" description="YCII-related" evidence="2">
    <location>
        <begin position="36"/>
        <end position="93"/>
    </location>
</feature>
<organism evidence="3 4">
    <name type="scientific">Actinopolymorpha pittospori</name>
    <dbReference type="NCBI Taxonomy" id="648752"/>
    <lineage>
        <taxon>Bacteria</taxon>
        <taxon>Bacillati</taxon>
        <taxon>Actinomycetota</taxon>
        <taxon>Actinomycetes</taxon>
        <taxon>Propionibacteriales</taxon>
        <taxon>Actinopolymorphaceae</taxon>
        <taxon>Actinopolymorpha</taxon>
    </lineage>
</organism>
<evidence type="ECO:0000259" key="2">
    <source>
        <dbReference type="Pfam" id="PF03795"/>
    </source>
</evidence>
<dbReference type="InterPro" id="IPR005545">
    <property type="entry name" value="YCII"/>
</dbReference>
<comment type="similarity">
    <text evidence="1">Belongs to the YciI family.</text>
</comment>
<sequence length="270" mass="28601">MALYLTSFEDGAMDFPEEAMPDVAKAAQAMIAEARDAGVFVFAGGLDYEVAPAVVATDGMVTDGPYPESKELLGGVTIVDVPSREAALEWGAKVAAGCLCAQKVRAFLPRRGRDEMARYLISFDNGAMNFPTEEDWAAVGESSHAVIEEAKDAGVYVFCGGLDYDPEDRDDTPAWVATVATDGSVTDGPRPKTREPLGGFTVVNVPTREVALEWAAKVAAACRCAQDVRMFMPDPAVEWDTADGDAATVSYTAVRGKSGVTSVATEPETP</sequence>
<accession>A0A927R7F0</accession>
<dbReference type="RefSeq" id="WP_238361487.1">
    <property type="nucleotide sequence ID" value="NZ_BAABJL010000276.1"/>
</dbReference>
<reference evidence="3" key="1">
    <citation type="submission" date="2020-10" db="EMBL/GenBank/DDBJ databases">
        <title>Sequencing the genomes of 1000 actinobacteria strains.</title>
        <authorList>
            <person name="Klenk H.-P."/>
        </authorList>
    </citation>
    <scope>NUCLEOTIDE SEQUENCE</scope>
    <source>
        <strain evidence="3">DSM 45354</strain>
    </source>
</reference>
<dbReference type="EMBL" id="JADBEM010000001">
    <property type="protein sequence ID" value="MBE1605507.1"/>
    <property type="molecule type" value="Genomic_DNA"/>
</dbReference>
<dbReference type="SUPFAM" id="SSF54909">
    <property type="entry name" value="Dimeric alpha+beta barrel"/>
    <property type="match status" value="2"/>
</dbReference>
<keyword evidence="4" id="KW-1185">Reference proteome</keyword>
<protein>
    <recommendedName>
        <fullName evidence="2">YCII-related domain-containing protein</fullName>
    </recommendedName>
</protein>
<proteinExistence type="inferred from homology"/>
<dbReference type="Gene3D" id="3.30.70.1060">
    <property type="entry name" value="Dimeric alpha+beta barrel"/>
    <property type="match status" value="2"/>
</dbReference>
<evidence type="ECO:0000256" key="1">
    <source>
        <dbReference type="ARBA" id="ARBA00007689"/>
    </source>
</evidence>
<dbReference type="Pfam" id="PF03795">
    <property type="entry name" value="YCII"/>
    <property type="match status" value="2"/>
</dbReference>
<dbReference type="InterPro" id="IPR011008">
    <property type="entry name" value="Dimeric_a/b-barrel"/>
</dbReference>
<dbReference type="PANTHER" id="PTHR35174">
    <property type="entry name" value="BLL7171 PROTEIN-RELATED"/>
    <property type="match status" value="1"/>
</dbReference>
<evidence type="ECO:0000313" key="3">
    <source>
        <dbReference type="EMBL" id="MBE1605507.1"/>
    </source>
</evidence>
<name>A0A927R7F0_9ACTN</name>
<evidence type="ECO:0000313" key="4">
    <source>
        <dbReference type="Proteomes" id="UP000638648"/>
    </source>
</evidence>
<dbReference type="Proteomes" id="UP000638648">
    <property type="component" value="Unassembled WGS sequence"/>
</dbReference>
<gene>
    <name evidence="3" type="ORF">HEB94_002355</name>
</gene>
<dbReference type="PANTHER" id="PTHR35174:SF3">
    <property type="entry name" value="BLL7171 PROTEIN"/>
    <property type="match status" value="1"/>
</dbReference>